<dbReference type="InterPro" id="IPR051494">
    <property type="entry name" value="BSD_domain-containing"/>
</dbReference>
<comment type="caution">
    <text evidence="3">The sequence shown here is derived from an EMBL/GenBank/DDBJ whole genome shotgun (WGS) entry which is preliminary data.</text>
</comment>
<dbReference type="AlphaFoldDB" id="A0A8H7BJI6"/>
<dbReference type="Pfam" id="PF03909">
    <property type="entry name" value="BSD"/>
    <property type="match status" value="1"/>
</dbReference>
<organism evidence="3 4">
    <name type="scientific">Apophysomyces ossiformis</name>
    <dbReference type="NCBI Taxonomy" id="679940"/>
    <lineage>
        <taxon>Eukaryota</taxon>
        <taxon>Fungi</taxon>
        <taxon>Fungi incertae sedis</taxon>
        <taxon>Mucoromycota</taxon>
        <taxon>Mucoromycotina</taxon>
        <taxon>Mucoromycetes</taxon>
        <taxon>Mucorales</taxon>
        <taxon>Mucorineae</taxon>
        <taxon>Mucoraceae</taxon>
        <taxon>Apophysomyces</taxon>
    </lineage>
</organism>
<dbReference type="SMART" id="SM00751">
    <property type="entry name" value="BSD"/>
    <property type="match status" value="1"/>
</dbReference>
<dbReference type="Gene3D" id="1.10.3970.10">
    <property type="entry name" value="BSD domain"/>
    <property type="match status" value="1"/>
</dbReference>
<dbReference type="PANTHER" id="PTHR16019">
    <property type="entry name" value="SYNAPSE-ASSOCIATED PROTEIN"/>
    <property type="match status" value="1"/>
</dbReference>
<accession>A0A8H7BJI6</accession>
<evidence type="ECO:0000259" key="2">
    <source>
        <dbReference type="PROSITE" id="PS50858"/>
    </source>
</evidence>
<dbReference type="InterPro" id="IPR035925">
    <property type="entry name" value="BSD_dom_sf"/>
</dbReference>
<dbReference type="InterPro" id="IPR005607">
    <property type="entry name" value="BSD_dom"/>
</dbReference>
<proteinExistence type="predicted"/>
<dbReference type="OrthoDB" id="47923at2759"/>
<feature type="region of interest" description="Disordered" evidence="1">
    <location>
        <begin position="150"/>
        <end position="169"/>
    </location>
</feature>
<sequence length="191" mass="21987">MKRINELSQTVQKRARELPANIAQLPGSLESERDRFIKNKTGEEQLRSNLSEPLAPWIGYGQQYEEKMKKKILKIAKDQQNIVNGPPEDANFQFDMKVYVKTAEAVLKEDPELSKLRFILVPQHMTESTFWRNYFYRVMLAKQSVLGSIEDEPEHQPASTLTTPSNKGEVLFDLTADDSDEEDNLLAKDKE</sequence>
<feature type="compositionally biased region" description="Polar residues" evidence="1">
    <location>
        <begin position="157"/>
        <end position="166"/>
    </location>
</feature>
<dbReference type="PROSITE" id="PS50858">
    <property type="entry name" value="BSD"/>
    <property type="match status" value="1"/>
</dbReference>
<dbReference type="Proteomes" id="UP000605846">
    <property type="component" value="Unassembled WGS sequence"/>
</dbReference>
<dbReference type="GO" id="GO:0005634">
    <property type="term" value="C:nucleus"/>
    <property type="evidence" value="ECO:0007669"/>
    <property type="project" value="TreeGrafter"/>
</dbReference>
<reference evidence="3" key="1">
    <citation type="submission" date="2020-01" db="EMBL/GenBank/DDBJ databases">
        <title>Genome Sequencing of Three Apophysomyces-Like Fungal Strains Confirms a Novel Fungal Genus in the Mucoromycota with divergent Burkholderia-like Endosymbiotic Bacteria.</title>
        <authorList>
            <person name="Stajich J.E."/>
            <person name="Macias A.M."/>
            <person name="Carter-House D."/>
            <person name="Lovett B."/>
            <person name="Kasson L.R."/>
            <person name="Berry K."/>
            <person name="Grigoriev I."/>
            <person name="Chang Y."/>
            <person name="Spatafora J."/>
            <person name="Kasson M.T."/>
        </authorList>
    </citation>
    <scope>NUCLEOTIDE SEQUENCE</scope>
    <source>
        <strain evidence="3">NRRL A-21654</strain>
    </source>
</reference>
<evidence type="ECO:0000256" key="1">
    <source>
        <dbReference type="SAM" id="MobiDB-lite"/>
    </source>
</evidence>
<protein>
    <submittedName>
        <fullName evidence="3">Synapse-associated protein 1</fullName>
    </submittedName>
</protein>
<dbReference type="GO" id="GO:0038203">
    <property type="term" value="P:TORC2 signaling"/>
    <property type="evidence" value="ECO:0007669"/>
    <property type="project" value="TreeGrafter"/>
</dbReference>
<dbReference type="EMBL" id="JABAYA010000137">
    <property type="protein sequence ID" value="KAF7723868.1"/>
    <property type="molecule type" value="Genomic_DNA"/>
</dbReference>
<dbReference type="SUPFAM" id="SSF140383">
    <property type="entry name" value="BSD domain-like"/>
    <property type="match status" value="1"/>
</dbReference>
<evidence type="ECO:0000313" key="3">
    <source>
        <dbReference type="EMBL" id="KAF7723868.1"/>
    </source>
</evidence>
<dbReference type="GO" id="GO:0005794">
    <property type="term" value="C:Golgi apparatus"/>
    <property type="evidence" value="ECO:0007669"/>
    <property type="project" value="TreeGrafter"/>
</dbReference>
<evidence type="ECO:0000313" key="4">
    <source>
        <dbReference type="Proteomes" id="UP000605846"/>
    </source>
</evidence>
<dbReference type="PANTHER" id="PTHR16019:SF6">
    <property type="entry name" value="SYNAPSE-ASSOCIATED PROTEIN 1"/>
    <property type="match status" value="1"/>
</dbReference>
<keyword evidence="4" id="KW-1185">Reference proteome</keyword>
<gene>
    <name evidence="3" type="primary">SYAP1</name>
    <name evidence="3" type="ORF">EC973_001540</name>
</gene>
<feature type="domain" description="BSD" evidence="2">
    <location>
        <begin position="88"/>
        <end position="142"/>
    </location>
</feature>
<name>A0A8H7BJI6_9FUNG</name>